<protein>
    <recommendedName>
        <fullName evidence="5">Protein commissureless</fullName>
    </recommendedName>
</protein>
<accession>A0A453Z3H4</accession>
<feature type="transmembrane region" description="Helical" evidence="2">
    <location>
        <begin position="151"/>
        <end position="174"/>
    </location>
</feature>
<dbReference type="AlphaFoldDB" id="A0A453Z3H4"/>
<keyword evidence="2" id="KW-1133">Transmembrane helix</keyword>
<name>A0A453Z3H4_ANOQN</name>
<feature type="compositionally biased region" description="Low complexity" evidence="1">
    <location>
        <begin position="299"/>
        <end position="308"/>
    </location>
</feature>
<evidence type="ECO:0000256" key="1">
    <source>
        <dbReference type="SAM" id="MobiDB-lite"/>
    </source>
</evidence>
<keyword evidence="4" id="KW-1185">Reference proteome</keyword>
<dbReference type="GO" id="GO:0007411">
    <property type="term" value="P:axon guidance"/>
    <property type="evidence" value="ECO:0007669"/>
    <property type="project" value="InterPro"/>
</dbReference>
<dbReference type="VEuPathDB" id="VectorBase:AQUA017183"/>
<sequence length="407" mass="43005">MIENFESKITFEIPTNLDFDKLIRGNNYTLFWQNLHQQQQQQHHYQGTVASGAAARLAAVGTAGASAATAAAAATFGGMGSDGGGGSPFGGGFGSSGSSLFGGIDYSNGSSDYGLLNSLQTFANRGREGLGVGPGTEQMLDPTYERFIGDVWVGIVLTLMILSSIFCMCSCFLYHKFRQWQRNVLTARSQTLSSMDIETPPPYDAESLPSYTIVSGLPSYQDAIEQLKQKQMKYYEPVKVHRPSVMKLFESQDLLSQPATPPAPSAPAQPATAKLEEIRYNFVRPLSVQDGAGPLPEATTSSSTITTTGPTVLPAGSSQHPAASQPLPPPPPYKSQISTISTASSTAAAGVGGVVVGSMVVELPAQHGPVVPMVTTTVRLPQKKPASASICQYTIEHERPAAGGARS</sequence>
<evidence type="ECO:0000313" key="3">
    <source>
        <dbReference type="EnsemblMetazoa" id="AQUA017183-PA"/>
    </source>
</evidence>
<evidence type="ECO:0000313" key="4">
    <source>
        <dbReference type="Proteomes" id="UP000076407"/>
    </source>
</evidence>
<dbReference type="EnsemblMetazoa" id="AQUA017183-RA">
    <property type="protein sequence ID" value="AQUA017183-PA"/>
    <property type="gene ID" value="AQUA017183"/>
</dbReference>
<dbReference type="STRING" id="34691.A0A453Z3H4"/>
<dbReference type="Proteomes" id="UP000076407">
    <property type="component" value="Unassembled WGS sequence"/>
</dbReference>
<organism evidence="3 4">
    <name type="scientific">Anopheles quadriannulatus</name>
    <name type="common">Mosquito</name>
    <dbReference type="NCBI Taxonomy" id="34691"/>
    <lineage>
        <taxon>Eukaryota</taxon>
        <taxon>Metazoa</taxon>
        <taxon>Ecdysozoa</taxon>
        <taxon>Arthropoda</taxon>
        <taxon>Hexapoda</taxon>
        <taxon>Insecta</taxon>
        <taxon>Pterygota</taxon>
        <taxon>Neoptera</taxon>
        <taxon>Endopterygota</taxon>
        <taxon>Diptera</taxon>
        <taxon>Nematocera</taxon>
        <taxon>Culicoidea</taxon>
        <taxon>Culicidae</taxon>
        <taxon>Anophelinae</taxon>
        <taxon>Anopheles</taxon>
    </lineage>
</organism>
<dbReference type="Pfam" id="PF15957">
    <property type="entry name" value="Comm"/>
    <property type="match status" value="1"/>
</dbReference>
<proteinExistence type="predicted"/>
<keyword evidence="2" id="KW-0472">Membrane</keyword>
<dbReference type="InterPro" id="IPR031878">
    <property type="entry name" value="Commissureless"/>
</dbReference>
<evidence type="ECO:0000256" key="2">
    <source>
        <dbReference type="SAM" id="Phobius"/>
    </source>
</evidence>
<keyword evidence="2" id="KW-0812">Transmembrane</keyword>
<feature type="region of interest" description="Disordered" evidence="1">
    <location>
        <begin position="289"/>
        <end position="337"/>
    </location>
</feature>
<evidence type="ECO:0008006" key="5">
    <source>
        <dbReference type="Google" id="ProtNLM"/>
    </source>
</evidence>
<reference evidence="3" key="1">
    <citation type="submission" date="2020-05" db="UniProtKB">
        <authorList>
            <consortium name="EnsemblMetazoa"/>
        </authorList>
    </citation>
    <scope>IDENTIFICATION</scope>
    <source>
        <strain evidence="3">SANGQUA</strain>
    </source>
</reference>